<protein>
    <submittedName>
        <fullName evidence="1">Uncharacterized protein</fullName>
    </submittedName>
</protein>
<reference evidence="1" key="1">
    <citation type="journal article" date="2020" name="Stud. Mycol.">
        <title>101 Dothideomycetes genomes: a test case for predicting lifestyles and emergence of pathogens.</title>
        <authorList>
            <person name="Haridas S."/>
            <person name="Albert R."/>
            <person name="Binder M."/>
            <person name="Bloem J."/>
            <person name="Labutti K."/>
            <person name="Salamov A."/>
            <person name="Andreopoulos B."/>
            <person name="Baker S."/>
            <person name="Barry K."/>
            <person name="Bills G."/>
            <person name="Bluhm B."/>
            <person name="Cannon C."/>
            <person name="Castanera R."/>
            <person name="Culley D."/>
            <person name="Daum C."/>
            <person name="Ezra D."/>
            <person name="Gonzalez J."/>
            <person name="Henrissat B."/>
            <person name="Kuo A."/>
            <person name="Liang C."/>
            <person name="Lipzen A."/>
            <person name="Lutzoni F."/>
            <person name="Magnuson J."/>
            <person name="Mondo S."/>
            <person name="Nolan M."/>
            <person name="Ohm R."/>
            <person name="Pangilinan J."/>
            <person name="Park H.-J."/>
            <person name="Ramirez L."/>
            <person name="Alfaro M."/>
            <person name="Sun H."/>
            <person name="Tritt A."/>
            <person name="Yoshinaga Y."/>
            <person name="Zwiers L.-H."/>
            <person name="Turgeon B."/>
            <person name="Goodwin S."/>
            <person name="Spatafora J."/>
            <person name="Crous P."/>
            <person name="Grigoriev I."/>
        </authorList>
    </citation>
    <scope>NUCLEOTIDE SEQUENCE</scope>
    <source>
        <strain evidence="1">CBS 122681</strain>
    </source>
</reference>
<proteinExistence type="predicted"/>
<accession>A0A6A6TTK6</accession>
<dbReference type="AlphaFoldDB" id="A0A6A6TTK6"/>
<evidence type="ECO:0000313" key="2">
    <source>
        <dbReference type="Proteomes" id="UP000799324"/>
    </source>
</evidence>
<organism evidence="1 2">
    <name type="scientific">Lophiostoma macrostomum CBS 122681</name>
    <dbReference type="NCBI Taxonomy" id="1314788"/>
    <lineage>
        <taxon>Eukaryota</taxon>
        <taxon>Fungi</taxon>
        <taxon>Dikarya</taxon>
        <taxon>Ascomycota</taxon>
        <taxon>Pezizomycotina</taxon>
        <taxon>Dothideomycetes</taxon>
        <taxon>Pleosporomycetidae</taxon>
        <taxon>Pleosporales</taxon>
        <taxon>Lophiostomataceae</taxon>
        <taxon>Lophiostoma</taxon>
    </lineage>
</organism>
<dbReference type="EMBL" id="MU004290">
    <property type="protein sequence ID" value="KAF2662248.1"/>
    <property type="molecule type" value="Genomic_DNA"/>
</dbReference>
<sequence>MPSCCRTCDHRNHAIHTSTPTLLDVCLISLTFRAPITSNQTSTAPYIGLNSLLNDITDAADSTSHPTTFTTWSHCLLNPSSVIILTTASETCSSASSPVFEALSKHLAQPPSVQHILLDYSIISLAASSPEARTPCDIITLSAPTPGIASAIGKRFGWDPKRSSLSAQIGSGTGAAFSHPGDLTRDFWAWAELQSQHNDPSSPSGSLGSVGSDYEVANPEVLRSMNSDEKNMALFYPEDEGTDEESVIGKNDDETLVMLFQWNSHADAERFKHPLQKSVGRNGDGVSPDLWDRHVAHPVRQLEGIGAKVEKFRLDLRGVEPRLETSKGRLAVRERSGSRRLSVIAAGLGERVTGFWK</sequence>
<keyword evidence="2" id="KW-1185">Reference proteome</keyword>
<evidence type="ECO:0000313" key="1">
    <source>
        <dbReference type="EMBL" id="KAF2662248.1"/>
    </source>
</evidence>
<gene>
    <name evidence="1" type="ORF">K491DRAFT_700525</name>
</gene>
<name>A0A6A6TTK6_9PLEO</name>
<dbReference type="OrthoDB" id="3788658at2759"/>
<dbReference type="Proteomes" id="UP000799324">
    <property type="component" value="Unassembled WGS sequence"/>
</dbReference>